<protein>
    <submittedName>
        <fullName evidence="2">Uncharacterized protein</fullName>
    </submittedName>
</protein>
<gene>
    <name evidence="2" type="ORF">EI71_02021</name>
</gene>
<comment type="caution">
    <text evidence="2">The sequence shown here is derived from an EMBL/GenBank/DDBJ whole genome shotgun (WGS) entry which is preliminary data.</text>
</comment>
<feature type="transmembrane region" description="Helical" evidence="1">
    <location>
        <begin position="35"/>
        <end position="63"/>
    </location>
</feature>
<dbReference type="InParanoid" id="A0A397QST5"/>
<accession>A0A397QST5</accession>
<dbReference type="RefSeq" id="WP_119017053.1">
    <property type="nucleotide sequence ID" value="NZ_QXEV01000048.1"/>
</dbReference>
<name>A0A397QST5_9MOLU</name>
<keyword evidence="1" id="KW-0472">Membrane</keyword>
<evidence type="ECO:0000313" key="2">
    <source>
        <dbReference type="EMBL" id="RIA64128.1"/>
    </source>
</evidence>
<dbReference type="Proteomes" id="UP000266506">
    <property type="component" value="Unassembled WGS sequence"/>
</dbReference>
<evidence type="ECO:0000256" key="1">
    <source>
        <dbReference type="SAM" id="Phobius"/>
    </source>
</evidence>
<evidence type="ECO:0000313" key="3">
    <source>
        <dbReference type="Proteomes" id="UP000266506"/>
    </source>
</evidence>
<keyword evidence="1" id="KW-0812">Transmembrane</keyword>
<dbReference type="EMBL" id="QXEV01000048">
    <property type="protein sequence ID" value="RIA64128.1"/>
    <property type="molecule type" value="Genomic_DNA"/>
</dbReference>
<sequence>MKKHMKGLGLTLIISGGVIAMFSSSLLLIALRGAYIVFGVVIGTIFVLALIMVFFGILCMTVLRPKEKQKEDGFSSECYVAGYGSFTWRGRRSWHNHTTYHIKVTYKGESGDFHDYKIPCRFEEVNKYPNGTKLHCIVYGERCYVDPNYIYVIE</sequence>
<organism evidence="2 3">
    <name type="scientific">Anaeroplasma bactoclasticum</name>
    <dbReference type="NCBI Taxonomy" id="2088"/>
    <lineage>
        <taxon>Bacteria</taxon>
        <taxon>Bacillati</taxon>
        <taxon>Mycoplasmatota</taxon>
        <taxon>Mollicutes</taxon>
        <taxon>Anaeroplasmatales</taxon>
        <taxon>Anaeroplasmataceae</taxon>
        <taxon>Anaeroplasma</taxon>
    </lineage>
</organism>
<keyword evidence="1" id="KW-1133">Transmembrane helix</keyword>
<proteinExistence type="predicted"/>
<feature type="transmembrane region" description="Helical" evidence="1">
    <location>
        <begin position="7"/>
        <end position="29"/>
    </location>
</feature>
<reference evidence="2 3" key="1">
    <citation type="submission" date="2018-08" db="EMBL/GenBank/DDBJ databases">
        <title>Genomic Encyclopedia of Archaeal and Bacterial Type Strains, Phase II (KMG-II): from individual species to whole genera.</title>
        <authorList>
            <person name="Goeker M."/>
        </authorList>
    </citation>
    <scope>NUCLEOTIDE SEQUENCE [LARGE SCALE GENOMIC DNA]</scope>
    <source>
        <strain evidence="2 3">ATCC 27112</strain>
    </source>
</reference>
<dbReference type="AlphaFoldDB" id="A0A397QST5"/>
<keyword evidence="3" id="KW-1185">Reference proteome</keyword>